<sequence>MNKLIMILTVFTLALYSCSNENEINSQYDNQQKFIKITEITTQETNVIAEGYIEYSYGENGYISQLIASSGYTKNYTYNSNNQIIKITFQDNSDSYFIDYRL</sequence>
<dbReference type="OrthoDB" id="1431556at2"/>
<gene>
    <name evidence="1" type="ORF">SAMN05428642_102338</name>
</gene>
<keyword evidence="2" id="KW-1185">Reference proteome</keyword>
<dbReference type="EMBL" id="FPKV01000002">
    <property type="protein sequence ID" value="SFZ91799.1"/>
    <property type="molecule type" value="Genomic_DNA"/>
</dbReference>
<evidence type="ECO:0000313" key="1">
    <source>
        <dbReference type="EMBL" id="SFZ91799.1"/>
    </source>
</evidence>
<name>A0A1K2IHD6_9FLAO</name>
<protein>
    <recommendedName>
        <fullName evidence="3">YD repeat-containing protein</fullName>
    </recommendedName>
</protein>
<evidence type="ECO:0000313" key="2">
    <source>
        <dbReference type="Proteomes" id="UP000182544"/>
    </source>
</evidence>
<dbReference type="RefSeq" id="WP_072401317.1">
    <property type="nucleotide sequence ID" value="NZ_FPKV01000002.1"/>
</dbReference>
<dbReference type="PROSITE" id="PS51257">
    <property type="entry name" value="PROKAR_LIPOPROTEIN"/>
    <property type="match status" value="1"/>
</dbReference>
<accession>A0A1K2IHD6</accession>
<dbReference type="Proteomes" id="UP000182544">
    <property type="component" value="Unassembled WGS sequence"/>
</dbReference>
<proteinExistence type="predicted"/>
<reference evidence="1 2" key="1">
    <citation type="submission" date="2016-10" db="EMBL/GenBank/DDBJ databases">
        <authorList>
            <person name="de Groot N.N."/>
        </authorList>
    </citation>
    <scope>NUCLEOTIDE SEQUENCE [LARGE SCALE GENOMIC DNA]</scope>
    <source>
        <strain evidence="1 2">DSM 18180</strain>
    </source>
</reference>
<dbReference type="AlphaFoldDB" id="A0A1K2IHD6"/>
<evidence type="ECO:0008006" key="3">
    <source>
        <dbReference type="Google" id="ProtNLM"/>
    </source>
</evidence>
<dbReference type="STRING" id="369401.SAMN05428642_102338"/>
<organism evidence="1 2">
    <name type="scientific">Flaviramulus basaltis</name>
    <dbReference type="NCBI Taxonomy" id="369401"/>
    <lineage>
        <taxon>Bacteria</taxon>
        <taxon>Pseudomonadati</taxon>
        <taxon>Bacteroidota</taxon>
        <taxon>Flavobacteriia</taxon>
        <taxon>Flavobacteriales</taxon>
        <taxon>Flavobacteriaceae</taxon>
        <taxon>Flaviramulus</taxon>
    </lineage>
</organism>